<dbReference type="InterPro" id="IPR050365">
    <property type="entry name" value="TIM50"/>
</dbReference>
<dbReference type="InterPro" id="IPR004274">
    <property type="entry name" value="FCP1_dom"/>
</dbReference>
<evidence type="ECO:0000313" key="8">
    <source>
        <dbReference type="RefSeq" id="XP_031561455.1"/>
    </source>
</evidence>
<dbReference type="SFLD" id="SFLDS00003">
    <property type="entry name" value="Haloacid_Dehalogenase"/>
    <property type="match status" value="1"/>
</dbReference>
<organism evidence="7 8">
    <name type="scientific">Actinia tenebrosa</name>
    <name type="common">Australian red waratah sea anemone</name>
    <dbReference type="NCBI Taxonomy" id="6105"/>
    <lineage>
        <taxon>Eukaryota</taxon>
        <taxon>Metazoa</taxon>
        <taxon>Cnidaria</taxon>
        <taxon>Anthozoa</taxon>
        <taxon>Hexacorallia</taxon>
        <taxon>Actiniaria</taxon>
        <taxon>Actiniidae</taxon>
        <taxon>Actinia</taxon>
    </lineage>
</organism>
<dbReference type="AlphaFoldDB" id="A0A6P8I9X8"/>
<dbReference type="PANTHER" id="PTHR12210">
    <property type="entry name" value="DULLARD PROTEIN PHOSPHATASE"/>
    <property type="match status" value="1"/>
</dbReference>
<dbReference type="KEGG" id="aten:116297378"/>
<dbReference type="SFLD" id="SFLDG01124">
    <property type="entry name" value="C0.1:_RNA_Pol_CTD_Phosphatase"/>
    <property type="match status" value="1"/>
</dbReference>
<reference evidence="8" key="1">
    <citation type="submission" date="2025-08" db="UniProtKB">
        <authorList>
            <consortium name="RefSeq"/>
        </authorList>
    </citation>
    <scope>IDENTIFICATION</scope>
    <source>
        <tissue evidence="8">Tentacle</tissue>
    </source>
</reference>
<comment type="catalytic activity">
    <reaction evidence="3">
        <text>O-phospho-L-seryl-[protein] + H2O = L-seryl-[protein] + phosphate</text>
        <dbReference type="Rhea" id="RHEA:20629"/>
        <dbReference type="Rhea" id="RHEA-COMP:9863"/>
        <dbReference type="Rhea" id="RHEA-COMP:11604"/>
        <dbReference type="ChEBI" id="CHEBI:15377"/>
        <dbReference type="ChEBI" id="CHEBI:29999"/>
        <dbReference type="ChEBI" id="CHEBI:43474"/>
        <dbReference type="ChEBI" id="CHEBI:83421"/>
        <dbReference type="EC" id="3.1.3.16"/>
    </reaction>
</comment>
<gene>
    <name evidence="8" type="primary">LOC116297378</name>
</gene>
<accession>A0A6P8I9X8</accession>
<dbReference type="InterPro" id="IPR023214">
    <property type="entry name" value="HAD_sf"/>
</dbReference>
<feature type="site" description="Transition state stabilizer" evidence="5">
    <location>
        <position position="159"/>
    </location>
</feature>
<evidence type="ECO:0000256" key="5">
    <source>
        <dbReference type="PIRSR" id="PIRSR640078-3"/>
    </source>
</evidence>
<proteinExistence type="predicted"/>
<dbReference type="Pfam" id="PF03031">
    <property type="entry name" value="NIF"/>
    <property type="match status" value="1"/>
</dbReference>
<feature type="site" description="Transition state stabilizer" evidence="5">
    <location>
        <position position="197"/>
    </location>
</feature>
<dbReference type="NCBIfam" id="TIGR02251">
    <property type="entry name" value="HIF-SF_euk"/>
    <property type="match status" value="1"/>
</dbReference>
<dbReference type="FunFam" id="3.40.50.1000:FF:000013">
    <property type="entry name" value="Carboxy-terminal domain RNA polymerase II polypeptide A small"/>
    <property type="match status" value="1"/>
</dbReference>
<dbReference type="FunCoup" id="A0A6P8I9X8">
    <property type="interactions" value="1700"/>
</dbReference>
<dbReference type="Proteomes" id="UP000515163">
    <property type="component" value="Unplaced"/>
</dbReference>
<evidence type="ECO:0000259" key="6">
    <source>
        <dbReference type="PROSITE" id="PS50969"/>
    </source>
</evidence>
<keyword evidence="2" id="KW-0378">Hydrolase</keyword>
<dbReference type="SMART" id="SM00577">
    <property type="entry name" value="CPDc"/>
    <property type="match status" value="1"/>
</dbReference>
<feature type="domain" description="FCP1 homology" evidence="6">
    <location>
        <begin position="93"/>
        <end position="251"/>
    </location>
</feature>
<dbReference type="PROSITE" id="PS50969">
    <property type="entry name" value="FCP1"/>
    <property type="match status" value="1"/>
</dbReference>
<feature type="active site" description="4-aspartylphosphate intermediate" evidence="4">
    <location>
        <position position="103"/>
    </location>
</feature>
<name>A0A6P8I9X8_ACTTE</name>
<dbReference type="CDD" id="cd07521">
    <property type="entry name" value="HAD_FCP1-like"/>
    <property type="match status" value="1"/>
</dbReference>
<evidence type="ECO:0000256" key="4">
    <source>
        <dbReference type="PIRSR" id="PIRSR640078-1"/>
    </source>
</evidence>
<dbReference type="InterPro" id="IPR011948">
    <property type="entry name" value="Dullard_phosphatase"/>
</dbReference>
<dbReference type="InParanoid" id="A0A6P8I9X8"/>
<dbReference type="InterPro" id="IPR036412">
    <property type="entry name" value="HAD-like_sf"/>
</dbReference>
<dbReference type="OrthoDB" id="277011at2759"/>
<dbReference type="GeneID" id="116297378"/>
<keyword evidence="7" id="KW-1185">Reference proteome</keyword>
<sequence>MDSTSIITQVNKEDEALEVSNSYTHEKLPSTVTKKPRNRNIFSSFFCCFGAQSTAGTPCIAVTHTNHNHNANTISDENDAKLCKYLLPPIRHQDMGKKCVVIDLDETLVHSSFKPVSGADFIVPVEIDGTVHQVYVLKRPHVDEFLKKMGELFECVLFTASLAKYADPVADLLDKYGTFKARLFRESCVFHRGNYVKDLSKLGRDLKHCLIIDNSPASYSFHPENAVPVVSWFDDPKDIELLNLIPFFEALRDTDDVCAYLRTVHHTNNYRHPSIDQS</sequence>
<dbReference type="GO" id="GO:0008420">
    <property type="term" value="F:RNA polymerase II CTD heptapeptide repeat phosphatase activity"/>
    <property type="evidence" value="ECO:0007669"/>
    <property type="project" value="InterPro"/>
</dbReference>
<protein>
    <recommendedName>
        <fullName evidence="1">protein-serine/threonine phosphatase</fullName>
        <ecNumber evidence="1">3.1.3.16</ecNumber>
    </recommendedName>
</protein>
<evidence type="ECO:0000313" key="7">
    <source>
        <dbReference type="Proteomes" id="UP000515163"/>
    </source>
</evidence>
<feature type="active site" description="Proton donor" evidence="4">
    <location>
        <position position="105"/>
    </location>
</feature>
<evidence type="ECO:0000256" key="2">
    <source>
        <dbReference type="ARBA" id="ARBA00022801"/>
    </source>
</evidence>
<evidence type="ECO:0000256" key="1">
    <source>
        <dbReference type="ARBA" id="ARBA00013081"/>
    </source>
</evidence>
<dbReference type="Gene3D" id="3.40.50.1000">
    <property type="entry name" value="HAD superfamily/HAD-like"/>
    <property type="match status" value="1"/>
</dbReference>
<dbReference type="EC" id="3.1.3.16" evidence="1"/>
<evidence type="ECO:0000256" key="3">
    <source>
        <dbReference type="ARBA" id="ARBA00047761"/>
    </source>
</evidence>
<dbReference type="RefSeq" id="XP_031561455.1">
    <property type="nucleotide sequence ID" value="XM_031705595.1"/>
</dbReference>
<dbReference type="InterPro" id="IPR040078">
    <property type="entry name" value="RNA_Pol_CTD_Phosphatase"/>
</dbReference>
<dbReference type="SUPFAM" id="SSF56784">
    <property type="entry name" value="HAD-like"/>
    <property type="match status" value="1"/>
</dbReference>